<dbReference type="Pfam" id="PF03808">
    <property type="entry name" value="Glyco_tran_WecG"/>
    <property type="match status" value="1"/>
</dbReference>
<proteinExistence type="predicted"/>
<dbReference type="CDD" id="cd06533">
    <property type="entry name" value="Glyco_transf_WecG_TagA"/>
    <property type="match status" value="1"/>
</dbReference>
<dbReference type="eggNOG" id="COG1922">
    <property type="taxonomic scope" value="Bacteria"/>
</dbReference>
<protein>
    <submittedName>
        <fullName evidence="3">N-acetylmannosaminyltransferase</fullName>
        <ecNumber evidence="3">2.4.1.187</ecNumber>
    </submittedName>
</protein>
<dbReference type="HOGENOM" id="CLU_063203_1_2_7"/>
<dbReference type="KEGG" id="ade:Adeh_4283"/>
<dbReference type="PANTHER" id="PTHR34136">
    <property type="match status" value="1"/>
</dbReference>
<organism evidence="3 4">
    <name type="scientific">Anaeromyxobacter dehalogenans (strain 2CP-C)</name>
    <dbReference type="NCBI Taxonomy" id="290397"/>
    <lineage>
        <taxon>Bacteria</taxon>
        <taxon>Pseudomonadati</taxon>
        <taxon>Myxococcota</taxon>
        <taxon>Myxococcia</taxon>
        <taxon>Myxococcales</taxon>
        <taxon>Cystobacterineae</taxon>
        <taxon>Anaeromyxobacteraceae</taxon>
        <taxon>Anaeromyxobacter</taxon>
    </lineage>
</organism>
<dbReference type="STRING" id="290397.Adeh_4283"/>
<dbReference type="InterPro" id="IPR004629">
    <property type="entry name" value="WecG_TagA_CpsF"/>
</dbReference>
<dbReference type="Proteomes" id="UP000001935">
    <property type="component" value="Chromosome"/>
</dbReference>
<evidence type="ECO:0000256" key="2">
    <source>
        <dbReference type="ARBA" id="ARBA00022679"/>
    </source>
</evidence>
<reference evidence="3" key="1">
    <citation type="submission" date="2006-01" db="EMBL/GenBank/DDBJ databases">
        <title>Complete sequence of Anaeromyxobacter dehalogenans 2CP-C.</title>
        <authorList>
            <consortium name="US DOE Joint Genome Institute"/>
            <person name="Copeland A."/>
            <person name="Lucas S."/>
            <person name="Lapidus A."/>
            <person name="Barry K."/>
            <person name="Detter J.C."/>
            <person name="Glavina T."/>
            <person name="Hammon N."/>
            <person name="Israni S."/>
            <person name="Pitluck S."/>
            <person name="Brettin T."/>
            <person name="Bruce D."/>
            <person name="Han C."/>
            <person name="Tapia R."/>
            <person name="Gilna P."/>
            <person name="Kiss H."/>
            <person name="Schmutz J."/>
            <person name="Larimer F."/>
            <person name="Land M."/>
            <person name="Kyrpides N."/>
            <person name="Anderson I."/>
            <person name="Sanford R.A."/>
            <person name="Ritalahti K.M."/>
            <person name="Thomas H.S."/>
            <person name="Kirby J.R."/>
            <person name="Zhulin I.B."/>
            <person name="Loeffler F.E."/>
            <person name="Richardson P."/>
        </authorList>
    </citation>
    <scope>NUCLEOTIDE SEQUENCE</scope>
    <source>
        <strain evidence="3">2CP-C</strain>
    </source>
</reference>
<dbReference type="PANTHER" id="PTHR34136:SF1">
    <property type="entry name" value="UDP-N-ACETYL-D-MANNOSAMINURONIC ACID TRANSFERASE"/>
    <property type="match status" value="1"/>
</dbReference>
<sequence length="282" mass="31064">MPNSVDAHSRAKPGETDAWVAGIPLWLPSAAELRKHINARVLARADASPVRLFTINPEIAMLAVRDPAYLATIQSAEWNVVDGSGIAAGIRLRALTHRGRRLPREDLRRPGADLIWDLASACSTAERALLVVGGQPDRLSKALARLRFALPSLVVEGIAPHFGQSPVPDEQREIEALIDGLRPAVVVACLGAPKQERWIEASFDALHRGDVRIAAGLGGTVDFLSGDVPRAPEFVRRVGFEWLYRLYVEPYRWRRQARALPAFALRAVLQRDFIHVSHREGG</sequence>
<dbReference type="EC" id="2.4.1.187" evidence="3"/>
<name>Q2IHI6_ANADE</name>
<evidence type="ECO:0000313" key="4">
    <source>
        <dbReference type="Proteomes" id="UP000001935"/>
    </source>
</evidence>
<keyword evidence="1 3" id="KW-0328">Glycosyltransferase</keyword>
<gene>
    <name evidence="3" type="ordered locus">Adeh_4283</name>
</gene>
<evidence type="ECO:0000313" key="3">
    <source>
        <dbReference type="EMBL" id="ABC84047.1"/>
    </source>
</evidence>
<evidence type="ECO:0000256" key="1">
    <source>
        <dbReference type="ARBA" id="ARBA00022676"/>
    </source>
</evidence>
<dbReference type="EMBL" id="CP000251">
    <property type="protein sequence ID" value="ABC84047.1"/>
    <property type="molecule type" value="Genomic_DNA"/>
</dbReference>
<dbReference type="GO" id="GO:0047244">
    <property type="term" value="F:N-acetylglucosaminyldiphosphoundecaprenol N-acetyl-beta-D-mannosaminyltransferase activity"/>
    <property type="evidence" value="ECO:0007669"/>
    <property type="project" value="UniProtKB-EC"/>
</dbReference>
<accession>Q2IHI6</accession>
<dbReference type="NCBIfam" id="TIGR00696">
    <property type="entry name" value="wecG_tagA_cpsF"/>
    <property type="match status" value="1"/>
</dbReference>
<dbReference type="AlphaFoldDB" id="Q2IHI6"/>
<dbReference type="CAZy" id="GT26">
    <property type="family name" value="Glycosyltransferase Family 26"/>
</dbReference>
<keyword evidence="2 3" id="KW-0808">Transferase</keyword>